<proteinExistence type="predicted"/>
<keyword evidence="12" id="KW-0506">mRNA capping</keyword>
<dbReference type="EC" id="2.7.7.48" evidence="2"/>
<evidence type="ECO:0000256" key="10">
    <source>
        <dbReference type="ARBA" id="ARBA00022844"/>
    </source>
</evidence>
<evidence type="ECO:0000256" key="18">
    <source>
        <dbReference type="ARBA" id="ARBA00047332"/>
    </source>
</evidence>
<keyword evidence="9" id="KW-0067">ATP-binding</keyword>
<dbReference type="GO" id="GO:0004482">
    <property type="term" value="F:mRNA 5'-cap (guanine-N7-)-methyltransferase activity"/>
    <property type="evidence" value="ECO:0007669"/>
    <property type="project" value="InterPro"/>
</dbReference>
<dbReference type="InterPro" id="IPR014023">
    <property type="entry name" value="Mononeg_RNA_pol_cat"/>
</dbReference>
<dbReference type="GO" id="GO:0005524">
    <property type="term" value="F:ATP binding"/>
    <property type="evidence" value="ECO:0007669"/>
    <property type="project" value="UniProtKB-KW"/>
</dbReference>
<keyword evidence="10" id="KW-0946">Virion</keyword>
<evidence type="ECO:0000256" key="5">
    <source>
        <dbReference type="ARBA" id="ARBA00022679"/>
    </source>
</evidence>
<accession>A0A2Z4QKM0</accession>
<evidence type="ECO:0000259" key="21">
    <source>
        <dbReference type="PROSITE" id="PS50526"/>
    </source>
</evidence>
<keyword evidence="13" id="KW-0511">Multifunctional enzyme</keyword>
<protein>
    <recommendedName>
        <fullName evidence="2">RNA-directed RNA polymerase</fullName>
        <ecNumber evidence="2">2.7.7.48</ecNumber>
    </recommendedName>
    <alternativeName>
        <fullName evidence="17">Replicase</fullName>
    </alternativeName>
    <alternativeName>
        <fullName evidence="16">Transcriptase</fullName>
    </alternativeName>
</protein>
<organism evidence="22">
    <name type="scientific">Sclerotinia sclerotiorum negative-stranded RNA virus 4A</name>
    <dbReference type="NCBI Taxonomy" id="3071285"/>
    <lineage>
        <taxon>Viruses</taxon>
        <taxon>Riboviria</taxon>
        <taxon>Orthornavirae</taxon>
        <taxon>Negarnaviricota</taxon>
        <taxon>Haploviricotina</taxon>
        <taxon>Monjiviricetes</taxon>
        <taxon>Mononegavirales</taxon>
        <taxon>Mymonaviridae</taxon>
        <taxon>Botrytimonavirus</taxon>
        <taxon>Botrytimonavirus sclerotiniae</taxon>
    </lineage>
</organism>
<evidence type="ECO:0000256" key="16">
    <source>
        <dbReference type="ARBA" id="ARBA00030436"/>
    </source>
</evidence>
<name>A0A2Z4QKM0_9MONO</name>
<comment type="catalytic activity">
    <reaction evidence="14">
        <text>a 5'-end triphospho-adenylyl-adenylyl-cytidylyl-adenosine in mRNA + GDP + H(+) = a 5'-end (5'-triphosphoguanosine)-adenylyl-adenylyl-cytidylyl-adenosine in mRNA + diphosphate</text>
        <dbReference type="Rhea" id="RHEA:65436"/>
        <dbReference type="Rhea" id="RHEA-COMP:16797"/>
        <dbReference type="Rhea" id="RHEA-COMP:16799"/>
        <dbReference type="ChEBI" id="CHEBI:15378"/>
        <dbReference type="ChEBI" id="CHEBI:33019"/>
        <dbReference type="ChEBI" id="CHEBI:58189"/>
        <dbReference type="ChEBI" id="CHEBI:156484"/>
        <dbReference type="ChEBI" id="CHEBI:156503"/>
        <dbReference type="EC" id="2.7.7.88"/>
    </reaction>
</comment>
<evidence type="ECO:0000256" key="11">
    <source>
        <dbReference type="ARBA" id="ARBA00022953"/>
    </source>
</evidence>
<evidence type="ECO:0000256" key="1">
    <source>
        <dbReference type="ARBA" id="ARBA00004328"/>
    </source>
</evidence>
<evidence type="ECO:0000256" key="6">
    <source>
        <dbReference type="ARBA" id="ARBA00022691"/>
    </source>
</evidence>
<evidence type="ECO:0000256" key="4">
    <source>
        <dbReference type="ARBA" id="ARBA00022664"/>
    </source>
</evidence>
<evidence type="ECO:0000256" key="9">
    <source>
        <dbReference type="ARBA" id="ARBA00022840"/>
    </source>
</evidence>
<evidence type="ECO:0000256" key="15">
    <source>
        <dbReference type="ARBA" id="ARBA00024499"/>
    </source>
</evidence>
<keyword evidence="5" id="KW-0808">Transferase</keyword>
<comment type="subcellular location">
    <subcellularLocation>
        <location evidence="1">Virion</location>
    </subcellularLocation>
</comment>
<dbReference type="Pfam" id="PF14318">
    <property type="entry name" value="Mononeg_mRNAcap"/>
    <property type="match status" value="1"/>
</dbReference>
<dbReference type="GO" id="GO:0003968">
    <property type="term" value="F:RNA-directed RNA polymerase activity"/>
    <property type="evidence" value="ECO:0007669"/>
    <property type="project" value="UniProtKB-KW"/>
</dbReference>
<evidence type="ECO:0000256" key="20">
    <source>
        <dbReference type="ARBA" id="ARBA00048548"/>
    </source>
</evidence>
<keyword evidence="3 22" id="KW-0696">RNA-directed RNA polymerase</keyword>
<dbReference type="PROSITE" id="PS50526">
    <property type="entry name" value="RDRP_SSRNA_NEG_NONSEG"/>
    <property type="match status" value="1"/>
</dbReference>
<comment type="catalytic activity">
    <reaction evidence="19">
        <text>a 5'-end (5'-triphosphoguanosine)-adenylyl-adenylyl-cytidylyl-adenosine in mRNA + 2 S-adenosyl-L-methionine = a 5'-end (N(7)-methyl 5'-triphosphoguanosine)-(2'-O-methyladenylyl)-adenylyl-cytidylyl-adenosine in mRNA + 2 S-adenosyl-L-homocysteine + H(+)</text>
        <dbReference type="Rhea" id="RHEA:65376"/>
        <dbReference type="Rhea" id="RHEA-COMP:16797"/>
        <dbReference type="Rhea" id="RHEA-COMP:16798"/>
        <dbReference type="ChEBI" id="CHEBI:15378"/>
        <dbReference type="ChEBI" id="CHEBI:57856"/>
        <dbReference type="ChEBI" id="CHEBI:59789"/>
        <dbReference type="ChEBI" id="CHEBI:156483"/>
        <dbReference type="ChEBI" id="CHEBI:156484"/>
        <dbReference type="EC" id="2.1.1.375"/>
    </reaction>
</comment>
<evidence type="ECO:0000313" key="22">
    <source>
        <dbReference type="EMBL" id="AWY11031.1"/>
    </source>
</evidence>
<evidence type="ECO:0000256" key="19">
    <source>
        <dbReference type="ARBA" id="ARBA00047370"/>
    </source>
</evidence>
<keyword evidence="7" id="KW-0548">Nucleotidyltransferase</keyword>
<dbReference type="EMBL" id="MF444281">
    <property type="protein sequence ID" value="AWY11031.1"/>
    <property type="molecule type" value="Viral_cRNA"/>
</dbReference>
<keyword evidence="11" id="KW-0693">Viral RNA replication</keyword>
<evidence type="ECO:0000256" key="17">
    <source>
        <dbReference type="ARBA" id="ARBA00031012"/>
    </source>
</evidence>
<feature type="domain" description="RdRp catalytic" evidence="21">
    <location>
        <begin position="605"/>
        <end position="788"/>
    </location>
</feature>
<keyword evidence="4" id="KW-0507">mRNA processing</keyword>
<evidence type="ECO:0000256" key="3">
    <source>
        <dbReference type="ARBA" id="ARBA00022484"/>
    </source>
</evidence>
<dbReference type="InterPro" id="IPR026890">
    <property type="entry name" value="Mononeg_mRNAcap"/>
</dbReference>
<dbReference type="Pfam" id="PF00946">
    <property type="entry name" value="Mononeg_RNA_pol"/>
    <property type="match status" value="1"/>
</dbReference>
<evidence type="ECO:0000256" key="2">
    <source>
        <dbReference type="ARBA" id="ARBA00012494"/>
    </source>
</evidence>
<comment type="catalytic activity">
    <reaction evidence="15">
        <text>a 5'-end (5'-triphosphoguanosine)-(2'-O-methyladenylyl)-adenylyl-cytidylyl-adenosine in mRNA + S-adenosyl-L-methionine = a 5'-end (N(7)-methyl 5'-triphosphoguanosine)-(2'-O-methyladenylyl)-adenylyl-cytidylyl-adenosine in mRNA + S-adenosyl-L-homocysteine</text>
        <dbReference type="Rhea" id="RHEA:65440"/>
        <dbReference type="Rhea" id="RHEA-COMP:16798"/>
        <dbReference type="Rhea" id="RHEA-COMP:16801"/>
        <dbReference type="ChEBI" id="CHEBI:57856"/>
        <dbReference type="ChEBI" id="CHEBI:59789"/>
        <dbReference type="ChEBI" id="CHEBI:156482"/>
        <dbReference type="ChEBI" id="CHEBI:156483"/>
    </reaction>
</comment>
<evidence type="ECO:0000256" key="7">
    <source>
        <dbReference type="ARBA" id="ARBA00022695"/>
    </source>
</evidence>
<evidence type="ECO:0000256" key="14">
    <source>
        <dbReference type="ARBA" id="ARBA00024494"/>
    </source>
</evidence>
<sequence length="2012" mass="224884">MEFDDDFDTVYMNRVKTFGDILDSPILTTIKRDIFNSLSLSRSLSAPISKIYSQDGSASGRLIELALIKAVCQRQGVHRLGHLDRSCVSLACRIMKERAPIIDLDVATRFQILNALTESSNPSFSDPKNAVFEASRLYDTVRDGIGIQLNSNATPLLKRKDPRPEPLEIYSRYSRADQLLEMIIHNRQEQGLQNRQGSITCIVHHDWLSRIWVEGDVVLFKVEGALYSTSWDDFLCIRSMAIYRRNSFLLIAIDHSIPDTITSSLLKLLQWQEHCIFSYGNPGYELAKAVESVFKARLMQLGDGQCTGDAFELMIIKQREKEAKLTRDKTSPLVERLQDLALSVRLPREAAELFGCLKFSGHPHIDPEIASQSARSHGTAKGNPGFGETMRMRAEFCDMLLKGYIKKHARWPPLIHSPGRKTKLQKLHEKRVLVFGPNDYDYQDWYYSAWPKLLDFDYNIDYLDMMDDKSTGLDPQDAWKAWDSCKRDAPSLAHIPNERSKKLIIRILSMKEFDPRAICEQIRVLNLSLADISMSLYPKEREFKLEARLFVMLEFSVRVFLTLAEKNFKRLLKDYLPDQSMTKGRKGTMQHLEGMAARQSNPDIDTVFIEVDLSRWNLLWRGVVVDPVSNIADSIFGLPGAFSKGHEIFENSTVVVRVSTETPDGVVPGSFPREWPESKYVWRNHLGGFEGIMQAQWTACTQAEIKAVMRDLDIVSYKLLGQGDNQILEVSYNRDHNKNQMVQALEVSARCTEELSRRFSRLNQIIKPDECLASRSTVTYSKICWQDGVLIPTTLKHAATVAPVGTSNIPGLVVGLSAISSGCRASADAFIDPSLGYLYFLILFREYLPRASRTLPSKQLLNYTWSQDQLDSASTIPGDLGGLPIQIPTDFCFGGTSDRLSSSVAALVCLSHVNKNSQQYLGYLETSLPWKPDPDPATLLEDPFSVPILPSVGADVQVDQAIKTVVPSITQNIDLKQIMSTSVDEFGKSLSSFLTRLRPFYPLLMADLVELSVIGVKKKVFIFKKFTGTRTIQQLVRNNAPINYGHAVIYADYKRVTRLRTFMSQSSQAGLTGSFPSRSIFSRVVKYRERWFPDGSNKLEGVTVLHPLEAVADSGLKLQSPDYLEFTSHVCWNDMMSTKGPHPGRWGDKTWEHRRVTGVEVIGTQKAALAAKRLLMMESQLTASGELKKAIRGVLRQRTTVDEHDLEIFMPTVVGGVAAHRWDSTVEEKAFAWLGPISLTQHATVQTDSMSSLSGGIKDYSFCFQEHSFFGLQCMRASPEAFDGNPTLRLHYDISPEMLITSVPVTADGKAPELSLARDLQKNPLVCASNILYQVLSDEMPATIAPMWQTSPSCSTEVGIRLMIHHFLDQLENPVLSEAAVDAKDAPSGLSLDVGSLIGVGLQPMMVAAGRAVFLRSVEMSLSETGLMDRVILSAYIDALSGVAALPLARFANNPQVRQQPWVQASGVLIAPGKHGSSVLKSRLSSYIRDEAHRCYRDIRNLSNSRMILSSYAERATPSRVLGCYVACSIVLLGLRGSVDDCRKIYRRHLNGLRNLVRETDRITHHVTILNLLSNPEFEESSVLATEILEGRVLTRTAMSFEDSKRYLRTGPRSIASQRLITPPSPPSIVAWQTGVAGEFPLSSPVSKPLLTLDRRTDSLRLVSRNLGWSIGGSSISRLSYRILSVVSSALRQGPVLCVGVGNGAMARDAFALGATCIVGVDLLSDLPSVSSLGTGYLPPEIPVVDPTLNWRWAKGVFNHGGDWFDEKVHSDVLSEQPSVVCIDIQPGRRMIWEDLLPILKSMIRTVIVTRREFTSSEAALFYQECRGTFSSFCIFQSTINKTEYWLVARTSGCQSVSRPTSATEPVFLQVDPLSSPPMDSPFYPNQFELNRTTLVKGRVPPGVSLGVAKDYLLTFIDWSMSKRSHRRGREVTEDIVLALYLLSRLNAMFEHGPLTKEELTEQLADLAQSSAPPDIQGHQVPAVRQATIFNMASRVLPRLMIENRNRWSLQL</sequence>
<comment type="catalytic activity">
    <reaction evidence="20">
        <text>GTP + H2O = GDP + phosphate + H(+)</text>
        <dbReference type="Rhea" id="RHEA:19669"/>
        <dbReference type="ChEBI" id="CHEBI:15377"/>
        <dbReference type="ChEBI" id="CHEBI:15378"/>
        <dbReference type="ChEBI" id="CHEBI:37565"/>
        <dbReference type="ChEBI" id="CHEBI:43474"/>
        <dbReference type="ChEBI" id="CHEBI:58189"/>
    </reaction>
</comment>
<keyword evidence="8" id="KW-0547">Nucleotide-binding</keyword>
<reference evidence="22" key="1">
    <citation type="journal article" date="2018" name="Front. Microbiol.">
        <title>Virome Characterization of a Collection of Sclerotinia sclerotiorum from Australia.</title>
        <authorList>
            <person name="Mu F."/>
            <person name="Xie J."/>
            <person name="Cheng S."/>
            <person name="You M.P."/>
            <person name="Barbetti M.J."/>
            <person name="Jia J."/>
            <person name="Wang Q."/>
            <person name="Cheng J."/>
            <person name="Fu Y."/>
            <person name="Chen T."/>
            <person name="Jiang D."/>
        </authorList>
    </citation>
    <scope>NUCLEOTIDE SEQUENCE</scope>
    <source>
        <strain evidence="22">SsNSRV4-A</strain>
    </source>
</reference>
<comment type="catalytic activity">
    <reaction evidence="18">
        <text>a 5'-end (5'-triphosphoguanosine)-adenylyl-adenylyl-cytidylyl-adenosine in mRNA + S-adenosyl-L-methionine = a 5'-end (5'-triphosphoguanosine)-(2'-O-methyladenylyl)-adenylyl-cytidylyl-adenosine in mRNA + S-adenosyl-L-homocysteine + H(+)</text>
        <dbReference type="Rhea" id="RHEA:65380"/>
        <dbReference type="Rhea" id="RHEA-COMP:16797"/>
        <dbReference type="Rhea" id="RHEA-COMP:16801"/>
        <dbReference type="ChEBI" id="CHEBI:15378"/>
        <dbReference type="ChEBI" id="CHEBI:57856"/>
        <dbReference type="ChEBI" id="CHEBI:59789"/>
        <dbReference type="ChEBI" id="CHEBI:156482"/>
        <dbReference type="ChEBI" id="CHEBI:156484"/>
    </reaction>
</comment>
<evidence type="ECO:0000256" key="12">
    <source>
        <dbReference type="ARBA" id="ARBA00023042"/>
    </source>
</evidence>
<evidence type="ECO:0000256" key="13">
    <source>
        <dbReference type="ARBA" id="ARBA00023268"/>
    </source>
</evidence>
<keyword evidence="6" id="KW-0949">S-adenosyl-L-methionine</keyword>
<dbReference type="GO" id="GO:0044423">
    <property type="term" value="C:virion component"/>
    <property type="evidence" value="ECO:0007669"/>
    <property type="project" value="UniProtKB-KW"/>
</dbReference>
<evidence type="ECO:0000256" key="8">
    <source>
        <dbReference type="ARBA" id="ARBA00022741"/>
    </source>
</evidence>